<comment type="caution">
    <text evidence="7">The sequence shown here is derived from an EMBL/GenBank/DDBJ whole genome shotgun (WGS) entry which is preliminary data.</text>
</comment>
<dbReference type="InterPro" id="IPR002104">
    <property type="entry name" value="Integrase_catalytic"/>
</dbReference>
<comment type="similarity">
    <text evidence="1">Belongs to the 'phage' integrase family.</text>
</comment>
<keyword evidence="3" id="KW-0233">DNA recombination</keyword>
<evidence type="ECO:0000259" key="5">
    <source>
        <dbReference type="PROSITE" id="PS51898"/>
    </source>
</evidence>
<dbReference type="InterPro" id="IPR010998">
    <property type="entry name" value="Integrase_recombinase_N"/>
</dbReference>
<dbReference type="Pfam" id="PF00589">
    <property type="entry name" value="Phage_integrase"/>
    <property type="match status" value="1"/>
</dbReference>
<accession>A0A0L6JTA0</accession>
<evidence type="ECO:0000313" key="7">
    <source>
        <dbReference type="EMBL" id="KNY29043.1"/>
    </source>
</evidence>
<dbReference type="OrthoDB" id="9802329at2"/>
<sequence>MPTIEITDLIAEATKTLYDLEYSPRVIEYTVATWKQFENYCLHMQISYYSSAMSEAFCNDLNSPNPLFKHKTILRKISCMKKFDAFAKTRGFKKGIVKQKEPLPENFTAFLTAQDEMFIKKAYSESTRETAYKFCNRFMAFLLSMGLDKLSGVTWELVSKYLLTLNGHAKSTVRGELSRLRQTLKYMYLLQYNSKDFSKEVPSYNLGQANSMSKIWESKELDQVLQTIDKSSTKGKRDTAFILIASELGVRSADIRNLKLTDINWESCSISFVQSKTGKPNVLPLSEKLGTAIIDYLRVRPETDSPYIFVSLIPPYGQMAKFNSSFHNYVHRAGIEVKREAHYGLHSLRATVATKLLAADVSPDVIVPFLGHSGNQTLHAYIRMDIENLRECALSFEDGALI</sequence>
<dbReference type="InterPro" id="IPR050090">
    <property type="entry name" value="Tyrosine_recombinase_XerCD"/>
</dbReference>
<name>A0A0L6JTA0_9FIRM</name>
<evidence type="ECO:0000259" key="6">
    <source>
        <dbReference type="PROSITE" id="PS51900"/>
    </source>
</evidence>
<dbReference type="InterPro" id="IPR013762">
    <property type="entry name" value="Integrase-like_cat_sf"/>
</dbReference>
<dbReference type="SUPFAM" id="SSF56349">
    <property type="entry name" value="DNA breaking-rejoining enzymes"/>
    <property type="match status" value="1"/>
</dbReference>
<dbReference type="Gene3D" id="1.10.443.10">
    <property type="entry name" value="Intergrase catalytic core"/>
    <property type="match status" value="1"/>
</dbReference>
<keyword evidence="2 4" id="KW-0238">DNA-binding</keyword>
<dbReference type="Gene3D" id="1.10.150.130">
    <property type="match status" value="1"/>
</dbReference>
<dbReference type="InterPro" id="IPR044068">
    <property type="entry name" value="CB"/>
</dbReference>
<organism evidence="7 8">
    <name type="scientific">Pseudobacteroides cellulosolvens ATCC 35603 = DSM 2933</name>
    <dbReference type="NCBI Taxonomy" id="398512"/>
    <lineage>
        <taxon>Bacteria</taxon>
        <taxon>Bacillati</taxon>
        <taxon>Bacillota</taxon>
        <taxon>Clostridia</taxon>
        <taxon>Eubacteriales</taxon>
        <taxon>Oscillospiraceae</taxon>
        <taxon>Pseudobacteroides</taxon>
    </lineage>
</organism>
<feature type="domain" description="Tyr recombinase" evidence="5">
    <location>
        <begin position="211"/>
        <end position="394"/>
    </location>
</feature>
<evidence type="ECO:0000256" key="1">
    <source>
        <dbReference type="ARBA" id="ARBA00008857"/>
    </source>
</evidence>
<evidence type="ECO:0000313" key="8">
    <source>
        <dbReference type="Proteomes" id="UP000036923"/>
    </source>
</evidence>
<protein>
    <submittedName>
        <fullName evidence="7">Integrase family protein</fullName>
    </submittedName>
</protein>
<dbReference type="GO" id="GO:0006310">
    <property type="term" value="P:DNA recombination"/>
    <property type="evidence" value="ECO:0007669"/>
    <property type="project" value="UniProtKB-KW"/>
</dbReference>
<dbReference type="EMBL" id="LGTC01000001">
    <property type="protein sequence ID" value="KNY29043.1"/>
    <property type="molecule type" value="Genomic_DNA"/>
</dbReference>
<dbReference type="STRING" id="398512.Bccel_4317"/>
<dbReference type="InterPro" id="IPR011010">
    <property type="entry name" value="DNA_brk_join_enz"/>
</dbReference>
<dbReference type="PANTHER" id="PTHR30349:SF64">
    <property type="entry name" value="PROPHAGE INTEGRASE INTD-RELATED"/>
    <property type="match status" value="1"/>
</dbReference>
<feature type="domain" description="Core-binding (CB)" evidence="6">
    <location>
        <begin position="98"/>
        <end position="188"/>
    </location>
</feature>
<dbReference type="eggNOG" id="COG4974">
    <property type="taxonomic scope" value="Bacteria"/>
</dbReference>
<dbReference type="AlphaFoldDB" id="A0A0L6JTA0"/>
<evidence type="ECO:0000256" key="4">
    <source>
        <dbReference type="PROSITE-ProRule" id="PRU01248"/>
    </source>
</evidence>
<dbReference type="PROSITE" id="PS51898">
    <property type="entry name" value="TYR_RECOMBINASE"/>
    <property type="match status" value="1"/>
</dbReference>
<evidence type="ECO:0000256" key="3">
    <source>
        <dbReference type="ARBA" id="ARBA00023172"/>
    </source>
</evidence>
<dbReference type="Proteomes" id="UP000036923">
    <property type="component" value="Unassembled WGS sequence"/>
</dbReference>
<dbReference type="GO" id="GO:0015074">
    <property type="term" value="P:DNA integration"/>
    <property type="evidence" value="ECO:0007669"/>
    <property type="project" value="InterPro"/>
</dbReference>
<dbReference type="PANTHER" id="PTHR30349">
    <property type="entry name" value="PHAGE INTEGRASE-RELATED"/>
    <property type="match status" value="1"/>
</dbReference>
<keyword evidence="8" id="KW-1185">Reference proteome</keyword>
<dbReference type="PROSITE" id="PS51900">
    <property type="entry name" value="CB"/>
    <property type="match status" value="1"/>
</dbReference>
<gene>
    <name evidence="7" type="ORF">Bccel_4317</name>
</gene>
<reference evidence="8" key="1">
    <citation type="submission" date="2015-07" db="EMBL/GenBank/DDBJ databases">
        <title>Near-Complete Genome Sequence of the Cellulolytic Bacterium Bacteroides (Pseudobacteroides) cellulosolvens ATCC 35603.</title>
        <authorList>
            <person name="Dassa B."/>
            <person name="Utturkar S.M."/>
            <person name="Klingeman D.M."/>
            <person name="Hurt R.A."/>
            <person name="Keller M."/>
            <person name="Xu J."/>
            <person name="Reddy Y.H.K."/>
            <person name="Borovok I."/>
            <person name="Grinberg I.R."/>
            <person name="Lamed R."/>
            <person name="Zhivin O."/>
            <person name="Bayer E.A."/>
            <person name="Brown S.D."/>
        </authorList>
    </citation>
    <scope>NUCLEOTIDE SEQUENCE [LARGE SCALE GENOMIC DNA]</scope>
    <source>
        <strain evidence="8">DSM 2933</strain>
    </source>
</reference>
<evidence type="ECO:0000256" key="2">
    <source>
        <dbReference type="ARBA" id="ARBA00023125"/>
    </source>
</evidence>
<dbReference type="GO" id="GO:0003677">
    <property type="term" value="F:DNA binding"/>
    <property type="evidence" value="ECO:0007669"/>
    <property type="project" value="UniProtKB-UniRule"/>
</dbReference>
<proteinExistence type="inferred from homology"/>